<reference evidence="2" key="1">
    <citation type="submission" date="2016-10" db="EMBL/GenBank/DDBJ databases">
        <authorList>
            <person name="Varghese N."/>
            <person name="Submissions S."/>
        </authorList>
    </citation>
    <scope>NUCLEOTIDE SEQUENCE [LARGE SCALE GENOMIC DNA]</scope>
    <source>
        <strain evidence="2">VPI 5359</strain>
    </source>
</reference>
<proteinExistence type="predicted"/>
<dbReference type="EMBL" id="FNOU01000004">
    <property type="protein sequence ID" value="SDX61418.1"/>
    <property type="molecule type" value="Genomic_DNA"/>
</dbReference>
<gene>
    <name evidence="1" type="ORF">SAMN04488579_10490</name>
</gene>
<name>A0A1H3D5L7_EUBBA</name>
<keyword evidence="2" id="KW-1185">Reference proteome</keyword>
<protein>
    <submittedName>
        <fullName evidence="1">Uncharacterized protein</fullName>
    </submittedName>
</protein>
<dbReference type="Proteomes" id="UP000199652">
    <property type="component" value="Unassembled WGS sequence"/>
</dbReference>
<dbReference type="OrthoDB" id="9785138at2"/>
<sequence length="78" mass="8740">MKHYGKENIIADIAQSLNVSTEALDGPNIDSHTGLMHTFFAQEDIYGLRIVEIDGEICLRLSKADKAKYYAMFDMLSA</sequence>
<dbReference type="AlphaFoldDB" id="A0A1H3D5L7"/>
<organism evidence="1 2">
    <name type="scientific">Eubacterium barkeri</name>
    <name type="common">Clostridium barkeri</name>
    <dbReference type="NCBI Taxonomy" id="1528"/>
    <lineage>
        <taxon>Bacteria</taxon>
        <taxon>Bacillati</taxon>
        <taxon>Bacillota</taxon>
        <taxon>Clostridia</taxon>
        <taxon>Eubacteriales</taxon>
        <taxon>Eubacteriaceae</taxon>
        <taxon>Eubacterium</taxon>
    </lineage>
</organism>
<dbReference type="STRING" id="1528.SAMN04488579_10490"/>
<evidence type="ECO:0000313" key="2">
    <source>
        <dbReference type="Proteomes" id="UP000199652"/>
    </source>
</evidence>
<evidence type="ECO:0000313" key="1">
    <source>
        <dbReference type="EMBL" id="SDX61418.1"/>
    </source>
</evidence>
<accession>A0A1H3D5L7</accession>
<dbReference type="RefSeq" id="WP_090243679.1">
    <property type="nucleotide sequence ID" value="NZ_FNOU01000004.1"/>
</dbReference>